<dbReference type="RefSeq" id="WP_067135986.1">
    <property type="nucleotide sequence ID" value="NZ_JBFACD010000015.1"/>
</dbReference>
<keyword evidence="3" id="KW-1185">Reference proteome</keyword>
<dbReference type="AlphaFoldDB" id="A0A101NTG1"/>
<evidence type="ECO:0000256" key="1">
    <source>
        <dbReference type="SAM" id="MobiDB-lite"/>
    </source>
</evidence>
<protein>
    <submittedName>
        <fullName evidence="2">Uncharacterized protein</fullName>
    </submittedName>
</protein>
<evidence type="ECO:0000313" key="3">
    <source>
        <dbReference type="Proteomes" id="UP000053127"/>
    </source>
</evidence>
<dbReference type="EMBL" id="LMWN01000068">
    <property type="protein sequence ID" value="KUM99084.1"/>
    <property type="molecule type" value="Genomic_DNA"/>
</dbReference>
<evidence type="ECO:0000313" key="2">
    <source>
        <dbReference type="EMBL" id="KUM99084.1"/>
    </source>
</evidence>
<reference evidence="2 3" key="1">
    <citation type="submission" date="2015-10" db="EMBL/GenBank/DDBJ databases">
        <title>Draft genome sequence of Streptomyces yokosukanensis DSM 40224, type strain for the species Streptomyces yokosukanensis.</title>
        <authorList>
            <person name="Ruckert C."/>
            <person name="Winkler A."/>
            <person name="Kalinowski J."/>
            <person name="Kampfer P."/>
            <person name="Glaeser S."/>
        </authorList>
    </citation>
    <scope>NUCLEOTIDE SEQUENCE [LARGE SCALE GENOMIC DNA]</scope>
    <source>
        <strain evidence="2 3">DSM 40224</strain>
    </source>
</reference>
<comment type="caution">
    <text evidence="2">The sequence shown here is derived from an EMBL/GenBank/DDBJ whole genome shotgun (WGS) entry which is preliminary data.</text>
</comment>
<proteinExistence type="predicted"/>
<accession>A0A101NTG1</accession>
<dbReference type="Proteomes" id="UP000053127">
    <property type="component" value="Unassembled WGS sequence"/>
</dbReference>
<gene>
    <name evidence="2" type="ORF">AQI95_40565</name>
</gene>
<organism evidence="2 3">
    <name type="scientific">Streptomyces yokosukanensis</name>
    <dbReference type="NCBI Taxonomy" id="67386"/>
    <lineage>
        <taxon>Bacteria</taxon>
        <taxon>Bacillati</taxon>
        <taxon>Actinomycetota</taxon>
        <taxon>Actinomycetes</taxon>
        <taxon>Kitasatosporales</taxon>
        <taxon>Streptomycetaceae</taxon>
        <taxon>Streptomyces</taxon>
    </lineage>
</organism>
<name>A0A101NTG1_9ACTN</name>
<dbReference type="OrthoDB" id="4346254at2"/>
<feature type="region of interest" description="Disordered" evidence="1">
    <location>
        <begin position="1"/>
        <end position="25"/>
    </location>
</feature>
<sequence>METRVDRETGARRPSGLAMPQQAPPVDRTAVVACAAYGDTPGVEASSFWSTLADVAKTVGPVALGML</sequence>
<feature type="compositionally biased region" description="Basic and acidic residues" evidence="1">
    <location>
        <begin position="1"/>
        <end position="11"/>
    </location>
</feature>